<dbReference type="STRING" id="405436.SAMN05444365_104437"/>
<organism evidence="2 3">
    <name type="scientific">Micromonospora pattaloongensis</name>
    <dbReference type="NCBI Taxonomy" id="405436"/>
    <lineage>
        <taxon>Bacteria</taxon>
        <taxon>Bacillati</taxon>
        <taxon>Actinomycetota</taxon>
        <taxon>Actinomycetes</taxon>
        <taxon>Micromonosporales</taxon>
        <taxon>Micromonosporaceae</taxon>
        <taxon>Micromonospora</taxon>
    </lineage>
</organism>
<keyword evidence="1" id="KW-0812">Transmembrane</keyword>
<keyword evidence="1" id="KW-0472">Membrane</keyword>
<gene>
    <name evidence="2" type="ORF">SAMN05444365_104437</name>
</gene>
<feature type="transmembrane region" description="Helical" evidence="1">
    <location>
        <begin position="144"/>
        <end position="165"/>
    </location>
</feature>
<dbReference type="Proteomes" id="UP000242415">
    <property type="component" value="Unassembled WGS sequence"/>
</dbReference>
<reference evidence="3" key="1">
    <citation type="submission" date="2016-10" db="EMBL/GenBank/DDBJ databases">
        <authorList>
            <person name="Varghese N."/>
            <person name="Submissions S."/>
        </authorList>
    </citation>
    <scope>NUCLEOTIDE SEQUENCE [LARGE SCALE GENOMIC DNA]</scope>
    <source>
        <strain evidence="3">DSM 45245</strain>
    </source>
</reference>
<evidence type="ECO:0000313" key="3">
    <source>
        <dbReference type="Proteomes" id="UP000242415"/>
    </source>
</evidence>
<name>A0A1H3PBJ9_9ACTN</name>
<evidence type="ECO:0008006" key="4">
    <source>
        <dbReference type="Google" id="ProtNLM"/>
    </source>
</evidence>
<accession>A0A1H3PBJ9</accession>
<dbReference type="RefSeq" id="WP_091556580.1">
    <property type="nucleotide sequence ID" value="NZ_FNPH01000004.1"/>
</dbReference>
<dbReference type="EMBL" id="FNPH01000004">
    <property type="protein sequence ID" value="SDY98506.1"/>
    <property type="molecule type" value="Genomic_DNA"/>
</dbReference>
<dbReference type="OrthoDB" id="4554447at2"/>
<feature type="transmembrane region" description="Helical" evidence="1">
    <location>
        <begin position="172"/>
        <end position="191"/>
    </location>
</feature>
<evidence type="ECO:0000256" key="1">
    <source>
        <dbReference type="SAM" id="Phobius"/>
    </source>
</evidence>
<protein>
    <recommendedName>
        <fullName evidence="4">Proteins of 100 residues with WXG</fullName>
    </recommendedName>
</protein>
<dbReference type="AlphaFoldDB" id="A0A1H3PBJ9"/>
<proteinExistence type="predicted"/>
<sequence>MAFSVAQYEATIDKLTAGMADLSAKLQEVGPTVQKATSHWYVTQSVADDLVWVGNKILELGSWVLDKLAELLKGAAAPVTFFFTARDWEDVRGLATGVSGQLKPELLGVGRVWHGSAADAYVKQIKPQSDAAARVGTLADKTAVALYTCAATGLAFYVALAVILIKFIVATITALAALGSVVFSWAGAALIVEEAAVNTGMIVAAVSGLVAVLGAQASQMVVLHGEAVDGSTFPGGQWPNATPDHFSDATVTDGDADWSLQR</sequence>
<keyword evidence="1" id="KW-1133">Transmembrane helix</keyword>
<evidence type="ECO:0000313" key="2">
    <source>
        <dbReference type="EMBL" id="SDY98506.1"/>
    </source>
</evidence>
<keyword evidence="3" id="KW-1185">Reference proteome</keyword>
<feature type="transmembrane region" description="Helical" evidence="1">
    <location>
        <begin position="197"/>
        <end position="215"/>
    </location>
</feature>